<dbReference type="KEGG" id="cku:UL82_08815"/>
<dbReference type="STRING" id="35755.UL82_08815"/>
<reference evidence="3 4" key="1">
    <citation type="journal article" date="2015" name="Genome Announc.">
        <title>Complete Genome Sequence of Corynebacterium kutscheri DSM 20755, a Corynebacterial Type Strain with Remarkably Low G+C Content of Chromosomal DNA.</title>
        <authorList>
            <person name="Ruckert C."/>
            <person name="Albersmeier A."/>
            <person name="Winkler A."/>
            <person name="Tauch A."/>
        </authorList>
    </citation>
    <scope>NUCLEOTIDE SEQUENCE [LARGE SCALE GENOMIC DNA]</scope>
    <source>
        <strain evidence="3 4">DSM 20755</strain>
    </source>
</reference>
<evidence type="ECO:0000313" key="3">
    <source>
        <dbReference type="EMBL" id="AKE41910.1"/>
    </source>
</evidence>
<dbReference type="AlphaFoldDB" id="A0A0F6R1K2"/>
<organism evidence="3 4">
    <name type="scientific">Corynebacterium kutscheri</name>
    <dbReference type="NCBI Taxonomy" id="35755"/>
    <lineage>
        <taxon>Bacteria</taxon>
        <taxon>Bacillati</taxon>
        <taxon>Actinomycetota</taxon>
        <taxon>Actinomycetes</taxon>
        <taxon>Mycobacteriales</taxon>
        <taxon>Corynebacteriaceae</taxon>
        <taxon>Corynebacterium</taxon>
    </lineage>
</organism>
<proteinExistence type="predicted"/>
<sequence length="413" mass="45988">MKQNVFKNFSTFIRFIAVCLILFMLAMMIPSVGAQDYEDSTEDIETLFDDDSVIAEDEDVRTTEEKLVSQELIVTDTIEFSSQQTDDGKFLQKLTLQVNPSLEQERALGIVSLLRTGSDIAIENSIEAETEDGEHGFVAVRLPYGEEKQLLSFDGLSFNVSGGETIVITYITDIDDSSAQWKLYSGLDSAFDVQEKEKDLAFGFRSVTNTKAGEHPNTPGQPNTPEISDTYVPLRNGNVLQSTDRKPSLPHRGELTDPSFGEDRNESNDYLHKDKPTYPIRNRNWGLDYYNGGGNKVDRPIRGPQCLHDETNSGRAYVYKNGEQGLFYSRDNVQYAWRENGKDSKPASDLTMCASEFLMGGGFNDGVFYGAEFHATDASSTSIAHTANYKNSGKPSFSFLSMTFLIPKTLAGQ</sequence>
<feature type="region of interest" description="Disordered" evidence="1">
    <location>
        <begin position="208"/>
        <end position="275"/>
    </location>
</feature>
<evidence type="ECO:0000256" key="2">
    <source>
        <dbReference type="SAM" id="SignalP"/>
    </source>
</evidence>
<dbReference type="Proteomes" id="UP000033457">
    <property type="component" value="Chromosome"/>
</dbReference>
<dbReference type="HOGENOM" id="CLU_665180_0_0_11"/>
<feature type="chain" id="PRO_5043120045" evidence="2">
    <location>
        <begin position="35"/>
        <end position="413"/>
    </location>
</feature>
<dbReference type="OrthoDB" id="4428143at2"/>
<keyword evidence="4" id="KW-1185">Reference proteome</keyword>
<protein>
    <submittedName>
        <fullName evidence="3">Uncharacterized protein</fullName>
    </submittedName>
</protein>
<name>A0A0F6R1K2_9CORY</name>
<gene>
    <name evidence="3" type="ORF">UL82_08815</name>
</gene>
<feature type="compositionally biased region" description="Basic and acidic residues" evidence="1">
    <location>
        <begin position="243"/>
        <end position="275"/>
    </location>
</feature>
<dbReference type="EMBL" id="CP011312">
    <property type="protein sequence ID" value="AKE41910.1"/>
    <property type="molecule type" value="Genomic_DNA"/>
</dbReference>
<feature type="signal peptide" evidence="2">
    <location>
        <begin position="1"/>
        <end position="34"/>
    </location>
</feature>
<dbReference type="RefSeq" id="WP_046440419.1">
    <property type="nucleotide sequence ID" value="NZ_CP011312.1"/>
</dbReference>
<evidence type="ECO:0000256" key="1">
    <source>
        <dbReference type="SAM" id="MobiDB-lite"/>
    </source>
</evidence>
<feature type="compositionally biased region" description="Polar residues" evidence="1">
    <location>
        <begin position="218"/>
        <end position="227"/>
    </location>
</feature>
<evidence type="ECO:0000313" key="4">
    <source>
        <dbReference type="Proteomes" id="UP000033457"/>
    </source>
</evidence>
<keyword evidence="2" id="KW-0732">Signal</keyword>
<accession>A0A0F6R1K2</accession>